<dbReference type="CDD" id="cd05266">
    <property type="entry name" value="SDR_a4"/>
    <property type="match status" value="1"/>
</dbReference>
<dbReference type="GO" id="GO:0005737">
    <property type="term" value="C:cytoplasm"/>
    <property type="evidence" value="ECO:0007669"/>
    <property type="project" value="TreeGrafter"/>
</dbReference>
<organism evidence="2 3">
    <name type="scientific">Filimonas lacunae</name>
    <dbReference type="NCBI Taxonomy" id="477680"/>
    <lineage>
        <taxon>Bacteria</taxon>
        <taxon>Pseudomonadati</taxon>
        <taxon>Bacteroidota</taxon>
        <taxon>Chitinophagia</taxon>
        <taxon>Chitinophagales</taxon>
        <taxon>Chitinophagaceae</taxon>
        <taxon>Filimonas</taxon>
    </lineage>
</organism>
<evidence type="ECO:0000259" key="1">
    <source>
        <dbReference type="Pfam" id="PF01370"/>
    </source>
</evidence>
<evidence type="ECO:0000313" key="3">
    <source>
        <dbReference type="Proteomes" id="UP000186917"/>
    </source>
</evidence>
<sequence length="271" mass="29406">MTPNTTISILGCGWLGLPLAQAFIQEDFTVKGSTTSADKLTQLTAAGIIPYLLPLPSPDNITPDTAIFQCDILFIAIPPKVRSGKGDDYLAAMREMLPFIRQQAIAHVVFISSTSVYGNVNGMITEETPASPDTQSGHILVAAEQLFAQETSFTTTIIRFAGLAGPERHPGRFLAAKLNVPGGLLPVNLIHLTDCIGICKAIVQQQAFGHIFNACAPHHPTKKEFYQAAAVSAGLTPPTFTEEPCTGKTISSIQLERLHYRFVVDNWFNWL</sequence>
<dbReference type="GO" id="GO:0004029">
    <property type="term" value="F:aldehyde dehydrogenase (NAD+) activity"/>
    <property type="evidence" value="ECO:0007669"/>
    <property type="project" value="TreeGrafter"/>
</dbReference>
<gene>
    <name evidence="2" type="ORF">SAMN05421788_102218</name>
</gene>
<accession>A0A173MI47</accession>
<dbReference type="RefSeq" id="WP_076377816.1">
    <property type="nucleotide sequence ID" value="NZ_AP017422.1"/>
</dbReference>
<dbReference type="InterPro" id="IPR001509">
    <property type="entry name" value="Epimerase_deHydtase"/>
</dbReference>
<dbReference type="Gene3D" id="3.40.50.720">
    <property type="entry name" value="NAD(P)-binding Rossmann-like Domain"/>
    <property type="match status" value="1"/>
</dbReference>
<dbReference type="PANTHER" id="PTHR48079">
    <property type="entry name" value="PROTEIN YEEZ"/>
    <property type="match status" value="1"/>
</dbReference>
<feature type="domain" description="NAD-dependent epimerase/dehydratase" evidence="1">
    <location>
        <begin position="90"/>
        <end position="176"/>
    </location>
</feature>
<dbReference type="SUPFAM" id="SSF51735">
    <property type="entry name" value="NAD(P)-binding Rossmann-fold domains"/>
    <property type="match status" value="1"/>
</dbReference>
<dbReference type="STRING" id="477680.SAMN05421788_102218"/>
<dbReference type="EMBL" id="FTOR01000002">
    <property type="protein sequence ID" value="SIS94164.1"/>
    <property type="molecule type" value="Genomic_DNA"/>
</dbReference>
<dbReference type="OrthoDB" id="751203at2"/>
<dbReference type="Pfam" id="PF01370">
    <property type="entry name" value="Epimerase"/>
    <property type="match status" value="1"/>
</dbReference>
<keyword evidence="3" id="KW-1185">Reference proteome</keyword>
<name>A0A173MI47_9BACT</name>
<dbReference type="InterPro" id="IPR036291">
    <property type="entry name" value="NAD(P)-bd_dom_sf"/>
</dbReference>
<dbReference type="KEGG" id="fln:FLA_3179"/>
<evidence type="ECO:0000313" key="2">
    <source>
        <dbReference type="EMBL" id="SIS94164.1"/>
    </source>
</evidence>
<reference evidence="3" key="1">
    <citation type="submission" date="2017-01" db="EMBL/GenBank/DDBJ databases">
        <authorList>
            <person name="Varghese N."/>
            <person name="Submissions S."/>
        </authorList>
    </citation>
    <scope>NUCLEOTIDE SEQUENCE [LARGE SCALE GENOMIC DNA]</scope>
    <source>
        <strain evidence="3">DSM 21054</strain>
    </source>
</reference>
<dbReference type="AlphaFoldDB" id="A0A173MI47"/>
<dbReference type="PANTHER" id="PTHR48079:SF6">
    <property type="entry name" value="NAD(P)-BINDING DOMAIN-CONTAINING PROTEIN-RELATED"/>
    <property type="match status" value="1"/>
</dbReference>
<dbReference type="InterPro" id="IPR051783">
    <property type="entry name" value="NAD(P)-dependent_oxidoreduct"/>
</dbReference>
<proteinExistence type="predicted"/>
<dbReference type="Proteomes" id="UP000186917">
    <property type="component" value="Unassembled WGS sequence"/>
</dbReference>
<protein>
    <submittedName>
        <fullName evidence="2">Nucleoside-diphosphate-sugar epimerase</fullName>
    </submittedName>
</protein>